<dbReference type="InterPro" id="IPR029044">
    <property type="entry name" value="Nucleotide-diphossugar_trans"/>
</dbReference>
<dbReference type="Pfam" id="PF00535">
    <property type="entry name" value="Glycos_transf_2"/>
    <property type="match status" value="1"/>
</dbReference>
<reference evidence="2 3" key="1">
    <citation type="submission" date="2015-02" db="EMBL/GenBank/DDBJ databases">
        <title>Single-cell genomics of uncultivated deep-branching MTB reveals a conserved set of magnetosome genes.</title>
        <authorList>
            <person name="Kolinko S."/>
            <person name="Richter M."/>
            <person name="Glockner F.O."/>
            <person name="Brachmann A."/>
            <person name="Schuler D."/>
        </authorList>
    </citation>
    <scope>NUCLEOTIDE SEQUENCE [LARGE SCALE GENOMIC DNA]</scope>
    <source>
        <strain evidence="2">TM-1</strain>
    </source>
</reference>
<dbReference type="InterPro" id="IPR001173">
    <property type="entry name" value="Glyco_trans_2-like"/>
</dbReference>
<evidence type="ECO:0000313" key="3">
    <source>
        <dbReference type="Proteomes" id="UP000033423"/>
    </source>
</evidence>
<dbReference type="SUPFAM" id="SSF53448">
    <property type="entry name" value="Nucleotide-diphospho-sugar transferases"/>
    <property type="match status" value="1"/>
</dbReference>
<protein>
    <submittedName>
        <fullName evidence="2">Glycosyltransferase</fullName>
    </submittedName>
</protein>
<organism evidence="2 3">
    <name type="scientific">Candidatus Magnetobacterium bavaricum</name>
    <dbReference type="NCBI Taxonomy" id="29290"/>
    <lineage>
        <taxon>Bacteria</taxon>
        <taxon>Pseudomonadati</taxon>
        <taxon>Nitrospirota</taxon>
        <taxon>Thermodesulfovibrionia</taxon>
        <taxon>Thermodesulfovibrionales</taxon>
        <taxon>Candidatus Magnetobacteriaceae</taxon>
        <taxon>Candidatus Magnetobacterium</taxon>
    </lineage>
</organism>
<dbReference type="AlphaFoldDB" id="A0A0F3GP50"/>
<evidence type="ECO:0000259" key="1">
    <source>
        <dbReference type="Pfam" id="PF00535"/>
    </source>
</evidence>
<accession>A0A0F3GP50</accession>
<gene>
    <name evidence="2" type="ORF">MBAV_004156</name>
</gene>
<dbReference type="GO" id="GO:0016758">
    <property type="term" value="F:hexosyltransferase activity"/>
    <property type="evidence" value="ECO:0007669"/>
    <property type="project" value="UniProtKB-ARBA"/>
</dbReference>
<keyword evidence="3" id="KW-1185">Reference proteome</keyword>
<comment type="caution">
    <text evidence="2">The sequence shown here is derived from an EMBL/GenBank/DDBJ whole genome shotgun (WGS) entry which is preliminary data.</text>
</comment>
<dbReference type="PANTHER" id="PTHR22916:SF3">
    <property type="entry name" value="UDP-GLCNAC:BETAGAL BETA-1,3-N-ACETYLGLUCOSAMINYLTRANSFERASE-LIKE PROTEIN 1"/>
    <property type="match status" value="1"/>
</dbReference>
<name>A0A0F3GP50_9BACT</name>
<sequence length="298" mass="34830">MDISMEPKKVSVLMPTYNNRAFVEEAILGCLNQTYKNIEICISDDCSTDGTVDIIRTYKERYPGIIKLFVQPYNMGIYSIAINVNRALDMCQGHYIAVCEGDDIMLPDRLRHQVDFLEDNTHCIAVTHNCETFDSETGEVYNDFFNYLNTRDRSTGYLIKFGNHVHTPTVMFRNLRDTPFRTNPSIKRMVDWYMFIEMSMHGKIAHQQLTLTRYRRHGTNITRTNLTEDILLTLSLIEANYPQFIREVQESRAYMYVHQFRKNRISGYGKGLFSYNPLLLTYSLATAVADKVIKRWHH</sequence>
<proteinExistence type="predicted"/>
<keyword evidence="2" id="KW-0808">Transferase</keyword>
<dbReference type="EMBL" id="LACI01001798">
    <property type="protein sequence ID" value="KJU83656.1"/>
    <property type="molecule type" value="Genomic_DNA"/>
</dbReference>
<evidence type="ECO:0000313" key="2">
    <source>
        <dbReference type="EMBL" id="KJU83656.1"/>
    </source>
</evidence>
<dbReference type="PANTHER" id="PTHR22916">
    <property type="entry name" value="GLYCOSYLTRANSFERASE"/>
    <property type="match status" value="1"/>
</dbReference>
<feature type="domain" description="Glycosyltransferase 2-like" evidence="1">
    <location>
        <begin position="11"/>
        <end position="151"/>
    </location>
</feature>
<dbReference type="Gene3D" id="3.90.550.10">
    <property type="entry name" value="Spore Coat Polysaccharide Biosynthesis Protein SpsA, Chain A"/>
    <property type="match status" value="1"/>
</dbReference>
<dbReference type="Proteomes" id="UP000033423">
    <property type="component" value="Unassembled WGS sequence"/>
</dbReference>